<organism evidence="1 2">
    <name type="scientific">Testicularia cyperi</name>
    <dbReference type="NCBI Taxonomy" id="1882483"/>
    <lineage>
        <taxon>Eukaryota</taxon>
        <taxon>Fungi</taxon>
        <taxon>Dikarya</taxon>
        <taxon>Basidiomycota</taxon>
        <taxon>Ustilaginomycotina</taxon>
        <taxon>Ustilaginomycetes</taxon>
        <taxon>Ustilaginales</taxon>
        <taxon>Anthracoideaceae</taxon>
        <taxon>Testicularia</taxon>
    </lineage>
</organism>
<name>A0A317XFA2_9BASI</name>
<dbReference type="AlphaFoldDB" id="A0A317XFA2"/>
<evidence type="ECO:0000313" key="2">
    <source>
        <dbReference type="Proteomes" id="UP000246740"/>
    </source>
</evidence>
<evidence type="ECO:0000313" key="1">
    <source>
        <dbReference type="EMBL" id="PWY96901.1"/>
    </source>
</evidence>
<dbReference type="Proteomes" id="UP000246740">
    <property type="component" value="Unassembled WGS sequence"/>
</dbReference>
<reference evidence="1 2" key="1">
    <citation type="journal article" date="2018" name="Mol. Biol. Evol.">
        <title>Broad Genomic Sampling Reveals a Smut Pathogenic Ancestry of the Fungal Clade Ustilaginomycotina.</title>
        <authorList>
            <person name="Kijpornyongpan T."/>
            <person name="Mondo S.J."/>
            <person name="Barry K."/>
            <person name="Sandor L."/>
            <person name="Lee J."/>
            <person name="Lipzen A."/>
            <person name="Pangilinan J."/>
            <person name="LaButti K."/>
            <person name="Hainaut M."/>
            <person name="Henrissat B."/>
            <person name="Grigoriev I.V."/>
            <person name="Spatafora J.W."/>
            <person name="Aime M.C."/>
        </authorList>
    </citation>
    <scope>NUCLEOTIDE SEQUENCE [LARGE SCALE GENOMIC DNA]</scope>
    <source>
        <strain evidence="1 2">MCA 3645</strain>
    </source>
</reference>
<dbReference type="InParanoid" id="A0A317XFA2"/>
<protein>
    <submittedName>
        <fullName evidence="1">Uncharacterized protein</fullName>
    </submittedName>
</protein>
<proteinExistence type="predicted"/>
<gene>
    <name evidence="1" type="ORF">BCV70DRAFT_209025</name>
</gene>
<keyword evidence="2" id="KW-1185">Reference proteome</keyword>
<dbReference type="EMBL" id="KZ819242">
    <property type="protein sequence ID" value="PWY96901.1"/>
    <property type="molecule type" value="Genomic_DNA"/>
</dbReference>
<accession>A0A317XFA2</accession>
<sequence length="262" mass="28521">MRSLRTRVHAHPFAYAMQNAQKPPVWPAHPALARVLSQHTMANLSSLRRQLFMPMGSIRLQLVPIGPEKVFSALQLALQYSTVAAFGPVSAARIRQFRSSAAASHSLRQKQCLNYTVVLYGTTVYLPLYCTALQLSHFGITNLATTRLGLLSPLRPYHLDNVSARPPSLSPSSTSSSSRSLLATSSLSGLISSSGASHNGAVVPLASRATRPSSSPNFAALDCLRQESRHLSSVDTRTSAVHISLHWPFHLYLHTAARKVVH</sequence>